<dbReference type="WBParaSite" id="maker-uti_cns_0004863-snap-gene-0.7-mRNA-1">
    <property type="protein sequence ID" value="maker-uti_cns_0004863-snap-gene-0.7-mRNA-1"/>
    <property type="gene ID" value="maker-uti_cns_0004863-snap-gene-0.7"/>
</dbReference>
<protein>
    <submittedName>
        <fullName evidence="2">GST C-terminal domain-containing protein</fullName>
    </submittedName>
</protein>
<evidence type="ECO:0000313" key="2">
    <source>
        <dbReference type="WBParaSite" id="maker-uti_cns_0004863-snap-gene-0.7-mRNA-1"/>
    </source>
</evidence>
<evidence type="ECO:0000313" key="1">
    <source>
        <dbReference type="Proteomes" id="UP000095280"/>
    </source>
</evidence>
<dbReference type="Proteomes" id="UP000095280">
    <property type="component" value="Unplaced"/>
</dbReference>
<accession>A0A1I8H927</accession>
<name>A0A1I8H927_9PLAT</name>
<organism evidence="1 2">
    <name type="scientific">Macrostomum lignano</name>
    <dbReference type="NCBI Taxonomy" id="282301"/>
    <lineage>
        <taxon>Eukaryota</taxon>
        <taxon>Metazoa</taxon>
        <taxon>Spiralia</taxon>
        <taxon>Lophotrochozoa</taxon>
        <taxon>Platyhelminthes</taxon>
        <taxon>Rhabditophora</taxon>
        <taxon>Macrostomorpha</taxon>
        <taxon>Macrostomida</taxon>
        <taxon>Macrostomidae</taxon>
        <taxon>Macrostomum</taxon>
    </lineage>
</organism>
<reference evidence="2" key="1">
    <citation type="submission" date="2016-11" db="UniProtKB">
        <authorList>
            <consortium name="WormBaseParasite"/>
        </authorList>
    </citation>
    <scope>IDENTIFICATION</scope>
</reference>
<dbReference type="AlphaFoldDB" id="A0A1I8H927"/>
<sequence>QAINWFVRQPLVAKLRPAPGNRSHNSSISRNNNAQLYEEFQFEPTLVDEFLFEEELCETEMEEVTIYYQSKQSLFYRRVSLAIQLSGLCSALPVREHRLPSGGGSRECCLLAGRAAYSASQFYRLLEIAIGAYNAGYDCRSGRRSCRSLLPMDIAEEVLELHTVLARLEARTPAREAARALAAAEARLLLTDQERQSSADCGSFLFGSRPTIADVDLLTYLNLAPDWLDEAPAQKRRHPVRRLPARLRRYLAENARLAPPRVSLSEWLVPDASTVVAYTSAAAFGLSLVYFLIRHV</sequence>
<keyword evidence="1" id="KW-1185">Reference proteome</keyword>
<proteinExistence type="predicted"/>